<protein>
    <submittedName>
        <fullName evidence="1">Uncharacterized protein</fullName>
    </submittedName>
</protein>
<feature type="non-terminal residue" evidence="1">
    <location>
        <position position="1"/>
    </location>
</feature>
<reference evidence="1" key="1">
    <citation type="submission" date="2020-11" db="EMBL/GenBank/DDBJ databases">
        <authorList>
            <consortium name="DOE Joint Genome Institute"/>
            <person name="Ahrendt S."/>
            <person name="Riley R."/>
            <person name="Andreopoulos W."/>
            <person name="Labutti K."/>
            <person name="Pangilinan J."/>
            <person name="Ruiz-Duenas F.J."/>
            <person name="Barrasa J.M."/>
            <person name="Sanchez-Garcia M."/>
            <person name="Camarero S."/>
            <person name="Miyauchi S."/>
            <person name="Serrano A."/>
            <person name="Linde D."/>
            <person name="Babiker R."/>
            <person name="Drula E."/>
            <person name="Ayuso-Fernandez I."/>
            <person name="Pacheco R."/>
            <person name="Padilla G."/>
            <person name="Ferreira P."/>
            <person name="Barriuso J."/>
            <person name="Kellner H."/>
            <person name="Castanera R."/>
            <person name="Alfaro M."/>
            <person name="Ramirez L."/>
            <person name="Pisabarro A.G."/>
            <person name="Kuo A."/>
            <person name="Tritt A."/>
            <person name="Lipzen A."/>
            <person name="He G."/>
            <person name="Yan M."/>
            <person name="Ng V."/>
            <person name="Cullen D."/>
            <person name="Martin F."/>
            <person name="Rosso M.-N."/>
            <person name="Henrissat B."/>
            <person name="Hibbett D."/>
            <person name="Martinez A.T."/>
            <person name="Grigoriev I.V."/>
        </authorList>
    </citation>
    <scope>NUCLEOTIDE SEQUENCE</scope>
    <source>
        <strain evidence="1">ATCC 90797</strain>
    </source>
</reference>
<gene>
    <name evidence="1" type="ORF">BDN71DRAFT_1400671</name>
</gene>
<dbReference type="AlphaFoldDB" id="A0A9P5ZLZ2"/>
<sequence>ISATKNSELTVQCPACLNPDINLPLNWQSTPQNKQMAPSVVKNPGLGTDWGYFIKSEPFCWYLLSVTDQKEMSMCSSLAALDYANTKFSRGYTATTSGNP</sequence>
<name>A0A9P5ZLZ2_PLEER</name>
<accession>A0A9P5ZLZ2</accession>
<dbReference type="Proteomes" id="UP000807025">
    <property type="component" value="Unassembled WGS sequence"/>
</dbReference>
<keyword evidence="2" id="KW-1185">Reference proteome</keyword>
<organism evidence="1 2">
    <name type="scientific">Pleurotus eryngii</name>
    <name type="common">Boletus of the steppes</name>
    <dbReference type="NCBI Taxonomy" id="5323"/>
    <lineage>
        <taxon>Eukaryota</taxon>
        <taxon>Fungi</taxon>
        <taxon>Dikarya</taxon>
        <taxon>Basidiomycota</taxon>
        <taxon>Agaricomycotina</taxon>
        <taxon>Agaricomycetes</taxon>
        <taxon>Agaricomycetidae</taxon>
        <taxon>Agaricales</taxon>
        <taxon>Pleurotineae</taxon>
        <taxon>Pleurotaceae</taxon>
        <taxon>Pleurotus</taxon>
    </lineage>
</organism>
<dbReference type="EMBL" id="MU154653">
    <property type="protein sequence ID" value="KAF9489971.1"/>
    <property type="molecule type" value="Genomic_DNA"/>
</dbReference>
<evidence type="ECO:0000313" key="2">
    <source>
        <dbReference type="Proteomes" id="UP000807025"/>
    </source>
</evidence>
<dbReference type="OrthoDB" id="3192989at2759"/>
<proteinExistence type="predicted"/>
<comment type="caution">
    <text evidence="1">The sequence shown here is derived from an EMBL/GenBank/DDBJ whole genome shotgun (WGS) entry which is preliminary data.</text>
</comment>
<evidence type="ECO:0000313" key="1">
    <source>
        <dbReference type="EMBL" id="KAF9489971.1"/>
    </source>
</evidence>